<dbReference type="PANTHER" id="PTHR21485">
    <property type="entry name" value="HAD SUPERFAMILY MEMBERS CMAS AND KDSC"/>
    <property type="match status" value="1"/>
</dbReference>
<dbReference type="GO" id="GO:0008781">
    <property type="term" value="F:N-acylneuraminate cytidylyltransferase activity"/>
    <property type="evidence" value="ECO:0007669"/>
    <property type="project" value="TreeGrafter"/>
</dbReference>
<dbReference type="PANTHER" id="PTHR21485:SF6">
    <property type="entry name" value="N-ACYLNEURAMINATE CYTIDYLYLTRANSFERASE-RELATED"/>
    <property type="match status" value="1"/>
</dbReference>
<dbReference type="SUPFAM" id="SSF53448">
    <property type="entry name" value="Nucleotide-diphospho-sugar transferases"/>
    <property type="match status" value="1"/>
</dbReference>
<dbReference type="Proteomes" id="UP001231445">
    <property type="component" value="Chromosome"/>
</dbReference>
<dbReference type="InterPro" id="IPR050793">
    <property type="entry name" value="CMP-NeuNAc_synthase"/>
</dbReference>
<dbReference type="EMBL" id="CP127221">
    <property type="protein sequence ID" value="WIW95937.1"/>
    <property type="molecule type" value="Genomic_DNA"/>
</dbReference>
<evidence type="ECO:0000313" key="2">
    <source>
        <dbReference type="Proteomes" id="UP001231445"/>
    </source>
</evidence>
<dbReference type="Gene3D" id="3.90.550.10">
    <property type="entry name" value="Spore Coat Polysaccharide Biosynthesis Protein SpsA, Chain A"/>
    <property type="match status" value="1"/>
</dbReference>
<gene>
    <name evidence="1" type="ORF">QQX03_02180</name>
</gene>
<evidence type="ECO:0000313" key="1">
    <source>
        <dbReference type="EMBL" id="WIW95937.1"/>
    </source>
</evidence>
<dbReference type="EC" id="2.7.7.-" evidence="1"/>
<keyword evidence="1" id="KW-0548">Nucleotidyltransferase</keyword>
<accession>A0A9Y2F6K3</accession>
<keyword evidence="1" id="KW-0808">Transferase</keyword>
<name>A0A9Y2F6K3_9SPHN</name>
<dbReference type="Pfam" id="PF02348">
    <property type="entry name" value="CTP_transf_3"/>
    <property type="match status" value="1"/>
</dbReference>
<reference evidence="1 2" key="1">
    <citation type="submission" date="2023-06" db="EMBL/GenBank/DDBJ databases">
        <title>Altererythrobacter rubellus NBRC 112769 genome.</title>
        <authorList>
            <person name="Zhang K."/>
        </authorList>
    </citation>
    <scope>NUCLEOTIDE SEQUENCE [LARGE SCALE GENOMIC DNA]</scope>
    <source>
        <strain evidence="1 2">NBRC 112769</strain>
    </source>
</reference>
<dbReference type="KEGG" id="arue:QQX03_02180"/>
<organism evidence="1 2">
    <name type="scientific">Altererythrobacter rubellus</name>
    <dbReference type="NCBI Taxonomy" id="2173831"/>
    <lineage>
        <taxon>Bacteria</taxon>
        <taxon>Pseudomonadati</taxon>
        <taxon>Pseudomonadota</taxon>
        <taxon>Alphaproteobacteria</taxon>
        <taxon>Sphingomonadales</taxon>
        <taxon>Erythrobacteraceae</taxon>
        <taxon>Altererythrobacter</taxon>
    </lineage>
</organism>
<dbReference type="InterPro" id="IPR003329">
    <property type="entry name" value="Cytidylyl_trans"/>
</dbReference>
<keyword evidence="2" id="KW-1185">Reference proteome</keyword>
<proteinExistence type="predicted"/>
<dbReference type="InterPro" id="IPR029044">
    <property type="entry name" value="Nucleotide-diphossugar_trans"/>
</dbReference>
<dbReference type="RefSeq" id="WP_285976249.1">
    <property type="nucleotide sequence ID" value="NZ_CP127221.1"/>
</dbReference>
<dbReference type="AlphaFoldDB" id="A0A9Y2F6K3"/>
<protein>
    <submittedName>
        <fullName evidence="1">Acylneuraminate cytidylyltransferase family protein</fullName>
        <ecNumber evidence="1">2.7.7.-</ecNumber>
    </submittedName>
</protein>
<dbReference type="CDD" id="cd02513">
    <property type="entry name" value="CMP-NeuAc_Synthase"/>
    <property type="match status" value="1"/>
</dbReference>
<sequence>MKARVAALITARGGSKGLPGKNIRLLGGKPLLAHSIEVALQSSMVDAVYLSTDSREIADLARAHGCEVPFLRAAELATDEATSIDVVCDALDRLPPYEIWLLLQPTSPLRTAEDLDGVVTMMERTGAYSCVSVTEAQDHPWLTFAIGDDGAMTRFCSDDPIHMARRQDMPRAFVLNGAVYGFRPDWLRRGRVFVDAKSLAWVMPAERSVDIDDLCDFERAEALWLTVHGCD</sequence>